<accession>A0A317EFE4</accession>
<sequence>MGAVDEILNWSATKLAPWRQDALRRLAGSSMLTMQDESELLDLIKDKVGFSMAAKPPTSTPLSKAHFASVSSGPPLQIKGIRNVKNVNRLVPAAALSFTPHGMTIVYGRNGSGKSGFVRIFRTACRTRTDNPAKLKVLADVYGSSGGPQEAEIIVDLGSGDVVVPWTAGAPASEILLQVAVFDSSAAQLYVDGGNQIQFLPFGLALPHKLNELCLTLRNKLEAERKPITDQIALVTVVFDTPRTTKAQTFYAGLTGKVTDVQIDTAATFSPKDEKRVDELTRLLAANTASAADATALSTWVKNLASECANLGQAFSDPQLDRYRALKQQAIDARTAAGTKAADLFSSEPLPGVGSETWRRLWLAAREYSITDAYAGREFPVVSTPDAIETCVLCQQPLSAEASDRMVRFQAFVNGSLAAAADQAETAVTQAITSLPQVEIFASKDWATRLEQIRKRNAELADTVTSFKKGVESRRATALALLQTSEAPPPPLAAASLVSPHGALQDLSAVLSAEAEALAKADQSGERAKLETERAELADRKILNAGRDHVIKRRDLLKEDALYTAALAEVQTRGITQKANELVDTHLTKIVTDHFEVERKTLEIAHLKVGLARKSGQTKAAFQTNPGTTLTKLTSEILSEGEQRALALAAFLTEIAVTEGAGPIVIDDPVSSLDRDRGLKVAARIAAEAQKRQVIVFTHDLIFFNDLCREADDLGVTTETIALFADGANAGKVDPAGVSWKGLSVTKRLARIRSDFAPLKKLHKSSPSDYEFEVKHLYGRLRDCYERLVEEHIFCDVVRRGVDRIETQKLRRVHLSDVLAIRFHVGMTKANTHSHDNPASETVSVPDPPAFELDLAYIEQLIADLRSESDSAERNRPSMKPK</sequence>
<comment type="caution">
    <text evidence="2">The sequence shown here is derived from an EMBL/GenBank/DDBJ whole genome shotgun (WGS) entry which is preliminary data.</text>
</comment>
<evidence type="ECO:0000313" key="2">
    <source>
        <dbReference type="EMBL" id="PWR25471.1"/>
    </source>
</evidence>
<dbReference type="AlphaFoldDB" id="A0A317EFE4"/>
<reference evidence="2 3" key="1">
    <citation type="submission" date="2018-05" db="EMBL/GenBank/DDBJ databases">
        <title>Zavarzinia sp. HR-AS.</title>
        <authorList>
            <person name="Lee Y."/>
            <person name="Jeon C.O."/>
        </authorList>
    </citation>
    <scope>NUCLEOTIDE SEQUENCE [LARGE SCALE GENOMIC DNA]</scope>
    <source>
        <strain evidence="2 3">HR-AS</strain>
    </source>
</reference>
<dbReference type="InterPro" id="IPR027417">
    <property type="entry name" value="P-loop_NTPase"/>
</dbReference>
<organism evidence="2 3">
    <name type="scientific">Zavarzinia aquatilis</name>
    <dbReference type="NCBI Taxonomy" id="2211142"/>
    <lineage>
        <taxon>Bacteria</taxon>
        <taxon>Pseudomonadati</taxon>
        <taxon>Pseudomonadota</taxon>
        <taxon>Alphaproteobacteria</taxon>
        <taxon>Rhodospirillales</taxon>
        <taxon>Zavarziniaceae</taxon>
        <taxon>Zavarzinia</taxon>
    </lineage>
</organism>
<dbReference type="CDD" id="cd00267">
    <property type="entry name" value="ABC_ATPase"/>
    <property type="match status" value="1"/>
</dbReference>
<dbReference type="Gene3D" id="3.40.50.300">
    <property type="entry name" value="P-loop containing nucleotide triphosphate hydrolases"/>
    <property type="match status" value="1"/>
</dbReference>
<feature type="domain" description="Protein CR006 P-loop" evidence="1">
    <location>
        <begin position="388"/>
        <end position="803"/>
    </location>
</feature>
<dbReference type="OrthoDB" id="9789562at2"/>
<keyword evidence="3" id="KW-1185">Reference proteome</keyword>
<dbReference type="Proteomes" id="UP000245461">
    <property type="component" value="Unassembled WGS sequence"/>
</dbReference>
<dbReference type="RefSeq" id="WP_109901495.1">
    <property type="nucleotide sequence ID" value="NZ_QGLE01000001.1"/>
</dbReference>
<dbReference type="PANTHER" id="PTHR32182">
    <property type="entry name" value="DNA REPLICATION AND REPAIR PROTEIN RECF"/>
    <property type="match status" value="1"/>
</dbReference>
<dbReference type="PANTHER" id="PTHR32182:SF22">
    <property type="entry name" value="ATP-DEPENDENT ENDONUCLEASE, OLD FAMILY-RELATED"/>
    <property type="match status" value="1"/>
</dbReference>
<proteinExistence type="predicted"/>
<evidence type="ECO:0000313" key="3">
    <source>
        <dbReference type="Proteomes" id="UP000245461"/>
    </source>
</evidence>
<evidence type="ECO:0000259" key="1">
    <source>
        <dbReference type="Pfam" id="PF13166"/>
    </source>
</evidence>
<protein>
    <recommendedName>
        <fullName evidence="1">Protein CR006 P-loop domain-containing protein</fullName>
    </recommendedName>
</protein>
<dbReference type="InterPro" id="IPR026866">
    <property type="entry name" value="CR006_AAA"/>
</dbReference>
<dbReference type="Pfam" id="PF13166">
    <property type="entry name" value="AAA_13"/>
    <property type="match status" value="1"/>
</dbReference>
<dbReference type="EMBL" id="QGLE01000001">
    <property type="protein sequence ID" value="PWR25471.1"/>
    <property type="molecule type" value="Genomic_DNA"/>
</dbReference>
<name>A0A317EFE4_9PROT</name>
<dbReference type="GO" id="GO:0006302">
    <property type="term" value="P:double-strand break repair"/>
    <property type="evidence" value="ECO:0007669"/>
    <property type="project" value="TreeGrafter"/>
</dbReference>
<dbReference type="SUPFAM" id="SSF52540">
    <property type="entry name" value="P-loop containing nucleoside triphosphate hydrolases"/>
    <property type="match status" value="1"/>
</dbReference>
<dbReference type="GO" id="GO:0000731">
    <property type="term" value="P:DNA synthesis involved in DNA repair"/>
    <property type="evidence" value="ECO:0007669"/>
    <property type="project" value="TreeGrafter"/>
</dbReference>
<gene>
    <name evidence="2" type="ORF">DKG74_00385</name>
</gene>